<dbReference type="GO" id="GO:0071949">
    <property type="term" value="F:FAD binding"/>
    <property type="evidence" value="ECO:0007669"/>
    <property type="project" value="InterPro"/>
</dbReference>
<keyword evidence="1" id="KW-0472">Membrane</keyword>
<evidence type="ECO:0000313" key="3">
    <source>
        <dbReference type="Proteomes" id="UP000003240"/>
    </source>
</evidence>
<sequence>MGNYQKVTPKAPVNIAMRHAYLIGGGIAGLSAAAFLIRDAHMPGRNIHVLEMLEVAGGSMDGAGTAETGYTARGGREIEEHFECFMELFGFIPSLNDPTRSVLDEFRELNLAEPIESHCRLVSNQGQKEDSSSLGLSHSNALELARLHMLTEEKLGATTIEQYFSPSFFETNFWYFWTTMFAFQRWHSAAEVKRYMERFMHLIGGMNRLIGILHTEYNQYDSLILPLITWLQQQGVNFEYGAAVTDIGFNFFGYEKTATSIRYVQNGKEEVIQIKEDDLVLFTNGSMTQNTVRGNLDHPAALNRSQDRGCFSLWEKIARKSSSFGRPEVFCTDIDKTKWVSFTITLRDDGIVFPRLLALTGDKPGMGGLVTIKDSNWLMSWVVPKQPHFINQPDNVKVLWAYALNLDVEGNYIQKSISQCTGREMFEELLYHMGLKDKIAEILLHTVNVIPSMMPYITSQFMPRVTGDRPAVIPTGSKNFGFIGQFTEIPHDCVFTVEYSVRSAMIAVYGLMALNKVVDPVYPSQYDIRVLANAAKACLNMDKIPLHDIPLGKLLQGTELEMLLLMS</sequence>
<feature type="transmembrane region" description="Helical" evidence="1">
    <location>
        <begin position="20"/>
        <end position="37"/>
    </location>
</feature>
<accession>F7NE17</accession>
<dbReference type="NCBIfam" id="NF010584">
    <property type="entry name" value="PRK13977.1"/>
    <property type="match status" value="1"/>
</dbReference>
<dbReference type="OrthoDB" id="4540221at2"/>
<dbReference type="GO" id="GO:0006631">
    <property type="term" value="P:fatty acid metabolic process"/>
    <property type="evidence" value="ECO:0007669"/>
    <property type="project" value="InterPro"/>
</dbReference>
<proteinExistence type="predicted"/>
<protein>
    <submittedName>
        <fullName evidence="2">Myosin-cross-reactive antigen</fullName>
    </submittedName>
</protein>
<dbReference type="Pfam" id="PF06100">
    <property type="entry name" value="MCRA"/>
    <property type="match status" value="1"/>
</dbReference>
<dbReference type="Gene3D" id="3.50.50.60">
    <property type="entry name" value="FAD/NAD(P)-binding domain"/>
    <property type="match status" value="3"/>
</dbReference>
<comment type="caution">
    <text evidence="2">The sequence shown here is derived from an EMBL/GenBank/DDBJ whole genome shotgun (WGS) entry which is preliminary data.</text>
</comment>
<organism evidence="2 3">
    <name type="scientific">Acetonema longum DSM 6540</name>
    <dbReference type="NCBI Taxonomy" id="1009370"/>
    <lineage>
        <taxon>Bacteria</taxon>
        <taxon>Bacillati</taxon>
        <taxon>Bacillota</taxon>
        <taxon>Negativicutes</taxon>
        <taxon>Acetonemataceae</taxon>
        <taxon>Acetonema</taxon>
    </lineage>
</organism>
<dbReference type="SMR" id="F7NE17"/>
<gene>
    <name evidence="2" type="ORF">ALO_01399</name>
</gene>
<reference evidence="2 3" key="1">
    <citation type="journal article" date="2011" name="EMBO J.">
        <title>Structural diversity of bacterial flagellar motors.</title>
        <authorList>
            <person name="Chen S."/>
            <person name="Beeby M."/>
            <person name="Murphy G.E."/>
            <person name="Leadbetter J.R."/>
            <person name="Hendrixson D.R."/>
            <person name="Briegel A."/>
            <person name="Li Z."/>
            <person name="Shi J."/>
            <person name="Tocheva E.I."/>
            <person name="Muller A."/>
            <person name="Dobro M.J."/>
            <person name="Jensen G.J."/>
        </authorList>
    </citation>
    <scope>NUCLEOTIDE SEQUENCE [LARGE SCALE GENOMIC DNA]</scope>
    <source>
        <strain evidence="2 3">DSM 6540</strain>
    </source>
</reference>
<dbReference type="Proteomes" id="UP000003240">
    <property type="component" value="Unassembled WGS sequence"/>
</dbReference>
<name>F7NE17_9FIRM</name>
<dbReference type="InterPro" id="IPR010354">
    <property type="entry name" value="Oleate_hydratase"/>
</dbReference>
<dbReference type="SUPFAM" id="SSF51905">
    <property type="entry name" value="FAD/NAD(P)-binding domain"/>
    <property type="match status" value="1"/>
</dbReference>
<keyword evidence="1" id="KW-1133">Transmembrane helix</keyword>
<dbReference type="PANTHER" id="PTHR37417:SF3">
    <property type="entry name" value="MYOSIN-CROSSREACTIVE PROTEIN"/>
    <property type="match status" value="1"/>
</dbReference>
<dbReference type="GO" id="GO:0050151">
    <property type="term" value="F:oleate hydratase activity"/>
    <property type="evidence" value="ECO:0007669"/>
    <property type="project" value="InterPro"/>
</dbReference>
<evidence type="ECO:0000256" key="1">
    <source>
        <dbReference type="SAM" id="Phobius"/>
    </source>
</evidence>
<dbReference type="InterPro" id="IPR036188">
    <property type="entry name" value="FAD/NAD-bd_sf"/>
</dbReference>
<dbReference type="eggNOG" id="COG4716">
    <property type="taxonomic scope" value="Bacteria"/>
</dbReference>
<keyword evidence="3" id="KW-1185">Reference proteome</keyword>
<keyword evidence="1" id="KW-0812">Transmembrane</keyword>
<dbReference type="PANTHER" id="PTHR37417">
    <property type="entry name" value="67 KDA MYOSIN-CROSS-REACTIVE ANTIGEN FAMILY PROTEIN (AFU_ORTHOLOGUE AFUA_5G09970)"/>
    <property type="match status" value="1"/>
</dbReference>
<dbReference type="EMBL" id="AFGF01000015">
    <property type="protein sequence ID" value="EGO65672.1"/>
    <property type="molecule type" value="Genomic_DNA"/>
</dbReference>
<evidence type="ECO:0000313" key="2">
    <source>
        <dbReference type="EMBL" id="EGO65672.1"/>
    </source>
</evidence>
<dbReference type="STRING" id="1009370.ALO_01399"/>
<dbReference type="AlphaFoldDB" id="F7NE17"/>
<dbReference type="RefSeq" id="WP_004092042.1">
    <property type="nucleotide sequence ID" value="NZ_AFGF01000015.1"/>
</dbReference>